<feature type="compositionally biased region" description="Low complexity" evidence="2">
    <location>
        <begin position="188"/>
        <end position="242"/>
    </location>
</feature>
<feature type="domain" description="M23ase beta-sheet core" evidence="4">
    <location>
        <begin position="58"/>
        <end position="147"/>
    </location>
</feature>
<dbReference type="AlphaFoldDB" id="A0A255HC58"/>
<comment type="caution">
    <text evidence="5">The sequence shown here is derived from an EMBL/GenBank/DDBJ whole genome shotgun (WGS) entry which is preliminary data.</text>
</comment>
<dbReference type="InterPro" id="IPR011055">
    <property type="entry name" value="Dup_hybrid_motif"/>
</dbReference>
<dbReference type="PANTHER" id="PTHR21666">
    <property type="entry name" value="PEPTIDASE-RELATED"/>
    <property type="match status" value="1"/>
</dbReference>
<dbReference type="Proteomes" id="UP000216311">
    <property type="component" value="Unassembled WGS sequence"/>
</dbReference>
<dbReference type="OrthoDB" id="1099523at2"/>
<dbReference type="InterPro" id="IPR050570">
    <property type="entry name" value="Cell_wall_metabolism_enzyme"/>
</dbReference>
<dbReference type="Gene3D" id="2.70.70.10">
    <property type="entry name" value="Glucose Permease (Domain IIA)"/>
    <property type="match status" value="1"/>
</dbReference>
<reference evidence="5 6" key="1">
    <citation type="submission" date="2017-07" db="EMBL/GenBank/DDBJ databases">
        <title>Draft whole genome sequences of clinical Proprionibacteriaceae strains.</title>
        <authorList>
            <person name="Bernier A.-M."/>
            <person name="Bernard K."/>
            <person name="Domingo M.-C."/>
        </authorList>
    </citation>
    <scope>NUCLEOTIDE SEQUENCE [LARGE SCALE GENOMIC DNA]</scope>
    <source>
        <strain evidence="5 6">NML 130396</strain>
    </source>
</reference>
<dbReference type="PANTHER" id="PTHR21666:SF289">
    <property type="entry name" value="L-ALA--D-GLU ENDOPEPTIDASE"/>
    <property type="match status" value="1"/>
</dbReference>
<gene>
    <name evidence="5" type="ORF">CGZ93_02510</name>
</gene>
<dbReference type="SUPFAM" id="SSF51261">
    <property type="entry name" value="Duplicated hybrid motif"/>
    <property type="match status" value="1"/>
</dbReference>
<evidence type="ECO:0000259" key="4">
    <source>
        <dbReference type="Pfam" id="PF01551"/>
    </source>
</evidence>
<dbReference type="CDD" id="cd12797">
    <property type="entry name" value="M23_peptidase"/>
    <property type="match status" value="1"/>
</dbReference>
<proteinExistence type="predicted"/>
<feature type="signal peptide" evidence="3">
    <location>
        <begin position="1"/>
        <end position="26"/>
    </location>
</feature>
<protein>
    <recommendedName>
        <fullName evidence="4">M23ase beta-sheet core domain-containing protein</fullName>
    </recommendedName>
</protein>
<dbReference type="InterPro" id="IPR016047">
    <property type="entry name" value="M23ase_b-sheet_dom"/>
</dbReference>
<feature type="chain" id="PRO_5012106556" description="M23ase beta-sheet core domain-containing protein" evidence="3">
    <location>
        <begin position="27"/>
        <end position="344"/>
    </location>
</feature>
<evidence type="ECO:0000313" key="5">
    <source>
        <dbReference type="EMBL" id="OYO25331.1"/>
    </source>
</evidence>
<organism evidence="5 6">
    <name type="scientific">Enemella dayhoffiae</name>
    <dbReference type="NCBI Taxonomy" id="2016507"/>
    <lineage>
        <taxon>Bacteria</taxon>
        <taxon>Bacillati</taxon>
        <taxon>Actinomycetota</taxon>
        <taxon>Actinomycetes</taxon>
        <taxon>Propionibacteriales</taxon>
        <taxon>Propionibacteriaceae</taxon>
        <taxon>Enemella</taxon>
    </lineage>
</organism>
<evidence type="ECO:0000256" key="2">
    <source>
        <dbReference type="SAM" id="MobiDB-lite"/>
    </source>
</evidence>
<name>A0A255HC58_9ACTN</name>
<dbReference type="GO" id="GO:0004222">
    <property type="term" value="F:metalloendopeptidase activity"/>
    <property type="evidence" value="ECO:0007669"/>
    <property type="project" value="TreeGrafter"/>
</dbReference>
<dbReference type="RefSeq" id="WP_094362541.1">
    <property type="nucleotide sequence ID" value="NZ_NMVQ01000001.1"/>
</dbReference>
<accession>A0A255HC58</accession>
<evidence type="ECO:0000256" key="1">
    <source>
        <dbReference type="ARBA" id="ARBA00022729"/>
    </source>
</evidence>
<keyword evidence="6" id="KW-1185">Reference proteome</keyword>
<feature type="region of interest" description="Disordered" evidence="2">
    <location>
        <begin position="169"/>
        <end position="344"/>
    </location>
</feature>
<dbReference type="EMBL" id="NMVQ01000001">
    <property type="protein sequence ID" value="OYO25331.1"/>
    <property type="molecule type" value="Genomic_DNA"/>
</dbReference>
<dbReference type="PRINTS" id="PR01217">
    <property type="entry name" value="PRICHEXTENSN"/>
</dbReference>
<feature type="compositionally biased region" description="Pro residues" evidence="2">
    <location>
        <begin position="265"/>
        <end position="278"/>
    </location>
</feature>
<evidence type="ECO:0000313" key="6">
    <source>
        <dbReference type="Proteomes" id="UP000216311"/>
    </source>
</evidence>
<dbReference type="Pfam" id="PF01551">
    <property type="entry name" value="Peptidase_M23"/>
    <property type="match status" value="1"/>
</dbReference>
<keyword evidence="1 3" id="KW-0732">Signal</keyword>
<evidence type="ECO:0000256" key="3">
    <source>
        <dbReference type="SAM" id="SignalP"/>
    </source>
</evidence>
<sequence>MMRRFWIPAVLAALLLGLIGVPAAFAATAPKFQAPFLCAAKWYGDASSSSRHAGGEEIDFQTPVGVPVLATAGGRVSIASFQHSNGYGKLIVIDHGGGWESYYAHLDKISVKVGQQVKQGQRIGSSGNTTAQIPNMGAHLHYEVRHGSGYPGNVVKATFNGKSFPYPTGTVVSQNCPKKATPKPTPKPTTKTPTPTKTRTATAKPEPTKTRTTAKPEPTRTTAKPEPTRTSTRPEPTGTRTTAKPEPTRTTAKPEPTRSATPRVTTPPPTTEPAPPEVAPDAPAEEVPDYAADKQPGVEAEGPKMAPAGNPQPPAGARSGGGGYPAGPTGSTPEHSGGLASTGR</sequence>